<dbReference type="PROSITE" id="PS00671">
    <property type="entry name" value="D_2_HYDROXYACID_DH_3"/>
    <property type="match status" value="1"/>
</dbReference>
<dbReference type="Pfam" id="PF00389">
    <property type="entry name" value="2-Hacid_dh"/>
    <property type="match status" value="1"/>
</dbReference>
<evidence type="ECO:0000259" key="5">
    <source>
        <dbReference type="Pfam" id="PF00389"/>
    </source>
</evidence>
<dbReference type="NCBIfam" id="NF005387">
    <property type="entry name" value="PRK06932.1"/>
    <property type="match status" value="1"/>
</dbReference>
<proteinExistence type="inferred from homology"/>
<dbReference type="InterPro" id="IPR029753">
    <property type="entry name" value="D-isomer_DH_CS"/>
</dbReference>
<keyword evidence="8" id="KW-1185">Reference proteome</keyword>
<dbReference type="PANTHER" id="PTHR43761:SF1">
    <property type="entry name" value="D-ISOMER SPECIFIC 2-HYDROXYACID DEHYDROGENASE CATALYTIC DOMAIN-CONTAINING PROTEIN-RELATED"/>
    <property type="match status" value="1"/>
</dbReference>
<sequence>MLNIVFLDRTSLPANVNIPRPTFLHNWVEYDKTDHKQIIERAKDADIIITSKVPLDREILLQLPKLKFIAITATGMNNVDLNAAKDLGIEVKNVTDYSRESVAEHVIGMIFLLKRHLMNWYADQREGKWAESPQFCYFDYPIQNIRGLTLGIIGKGSIGKEVARLAEALGMKVIFAEHRYAMRVRSGYVAFNDVLKMADVVSLHCPLMPETENLINAETLALMKSTAILINTGRGGLIDEDALLHALENGKIGGAALDVLKQEPPRADNPLFVVAQRLPNLVLTPHIAWAAESAVETLVQKIHHNLESFVANAN</sequence>
<organism evidence="7 8">
    <name type="scientific">Actinobacillus delphinicola</name>
    <dbReference type="NCBI Taxonomy" id="51161"/>
    <lineage>
        <taxon>Bacteria</taxon>
        <taxon>Pseudomonadati</taxon>
        <taxon>Pseudomonadota</taxon>
        <taxon>Gammaproteobacteria</taxon>
        <taxon>Pasteurellales</taxon>
        <taxon>Pasteurellaceae</taxon>
        <taxon>Actinobacillus</taxon>
    </lineage>
</organism>
<evidence type="ECO:0000256" key="2">
    <source>
        <dbReference type="ARBA" id="ARBA00023002"/>
    </source>
</evidence>
<dbReference type="EMBL" id="LR134510">
    <property type="protein sequence ID" value="VEJ08636.1"/>
    <property type="molecule type" value="Genomic_DNA"/>
</dbReference>
<gene>
    <name evidence="7" type="ORF">NCTC12871_00038</name>
</gene>
<evidence type="ECO:0000256" key="4">
    <source>
        <dbReference type="RuleBase" id="RU003719"/>
    </source>
</evidence>
<reference evidence="7 8" key="1">
    <citation type="submission" date="2018-12" db="EMBL/GenBank/DDBJ databases">
        <authorList>
            <consortium name="Pathogen Informatics"/>
        </authorList>
    </citation>
    <scope>NUCLEOTIDE SEQUENCE [LARGE SCALE GENOMIC DNA]</scope>
    <source>
        <strain evidence="7 8">NCTC12871</strain>
    </source>
</reference>
<keyword evidence="3" id="KW-0520">NAD</keyword>
<dbReference type="PROSITE" id="PS00670">
    <property type="entry name" value="D_2_HYDROXYACID_DH_2"/>
    <property type="match status" value="1"/>
</dbReference>
<feature type="domain" description="D-isomer specific 2-hydroxyacid dehydrogenase NAD-binding" evidence="6">
    <location>
        <begin position="107"/>
        <end position="288"/>
    </location>
</feature>
<dbReference type="PANTHER" id="PTHR43761">
    <property type="entry name" value="D-ISOMER SPECIFIC 2-HYDROXYACID DEHYDROGENASE FAMILY PROTEIN (AFU_ORTHOLOGUE AFUA_1G13630)"/>
    <property type="match status" value="1"/>
</dbReference>
<dbReference type="AlphaFoldDB" id="A0A448TRU3"/>
<evidence type="ECO:0000313" key="8">
    <source>
        <dbReference type="Proteomes" id="UP000279799"/>
    </source>
</evidence>
<dbReference type="GO" id="GO:0016616">
    <property type="term" value="F:oxidoreductase activity, acting on the CH-OH group of donors, NAD or NADP as acceptor"/>
    <property type="evidence" value="ECO:0007669"/>
    <property type="project" value="InterPro"/>
</dbReference>
<dbReference type="InterPro" id="IPR050418">
    <property type="entry name" value="D-iso_2-hydroxyacid_DH_PdxB"/>
</dbReference>
<dbReference type="Gene3D" id="3.40.50.720">
    <property type="entry name" value="NAD(P)-binding Rossmann-like Domain"/>
    <property type="match status" value="2"/>
</dbReference>
<dbReference type="FunFam" id="3.40.50.720:FF:000203">
    <property type="entry name" value="D-3-phosphoglycerate dehydrogenase (SerA)"/>
    <property type="match status" value="1"/>
</dbReference>
<dbReference type="InterPro" id="IPR006139">
    <property type="entry name" value="D-isomer_2_OHA_DH_cat_dom"/>
</dbReference>
<keyword evidence="2 4" id="KW-0560">Oxidoreductase</keyword>
<dbReference type="InterPro" id="IPR036291">
    <property type="entry name" value="NAD(P)-bd_dom_sf"/>
</dbReference>
<dbReference type="Pfam" id="PF02826">
    <property type="entry name" value="2-Hacid_dh_C"/>
    <property type="match status" value="1"/>
</dbReference>
<comment type="similarity">
    <text evidence="1 4">Belongs to the D-isomer specific 2-hydroxyacid dehydrogenase family.</text>
</comment>
<accession>A0A448TRU3</accession>
<dbReference type="KEGG" id="adp:NCTC12871_00038"/>
<dbReference type="EC" id="1.-.-.-" evidence="7"/>
<evidence type="ECO:0000256" key="3">
    <source>
        <dbReference type="ARBA" id="ARBA00023027"/>
    </source>
</evidence>
<dbReference type="CDD" id="cd12162">
    <property type="entry name" value="2-Hacid_dh_4"/>
    <property type="match status" value="1"/>
</dbReference>
<dbReference type="SUPFAM" id="SSF52283">
    <property type="entry name" value="Formate/glycerate dehydrogenase catalytic domain-like"/>
    <property type="match status" value="1"/>
</dbReference>
<dbReference type="GO" id="GO:0051287">
    <property type="term" value="F:NAD binding"/>
    <property type="evidence" value="ECO:0007669"/>
    <property type="project" value="InterPro"/>
</dbReference>
<dbReference type="OrthoDB" id="9805416at2"/>
<feature type="domain" description="D-isomer specific 2-hydroxyacid dehydrogenase catalytic" evidence="5">
    <location>
        <begin position="30"/>
        <end position="312"/>
    </location>
</feature>
<dbReference type="RefSeq" id="WP_126597884.1">
    <property type="nucleotide sequence ID" value="NZ_LR134510.1"/>
</dbReference>
<evidence type="ECO:0000256" key="1">
    <source>
        <dbReference type="ARBA" id="ARBA00005854"/>
    </source>
</evidence>
<evidence type="ECO:0000313" key="7">
    <source>
        <dbReference type="EMBL" id="VEJ08636.1"/>
    </source>
</evidence>
<evidence type="ECO:0000259" key="6">
    <source>
        <dbReference type="Pfam" id="PF02826"/>
    </source>
</evidence>
<dbReference type="Proteomes" id="UP000279799">
    <property type="component" value="Chromosome"/>
</dbReference>
<name>A0A448TRU3_9PAST</name>
<protein>
    <submittedName>
        <fullName evidence="7">Glycerate dehydrogenase</fullName>
        <ecNumber evidence="7">1.-.-.-</ecNumber>
    </submittedName>
</protein>
<dbReference type="InterPro" id="IPR006140">
    <property type="entry name" value="D-isomer_DH_NAD-bd"/>
</dbReference>
<dbReference type="SUPFAM" id="SSF51735">
    <property type="entry name" value="NAD(P)-binding Rossmann-fold domains"/>
    <property type="match status" value="1"/>
</dbReference>